<comment type="caution">
    <text evidence="1">The sequence shown here is derived from an EMBL/GenBank/DDBJ whole genome shotgun (WGS) entry which is preliminary data.</text>
</comment>
<gene>
    <name evidence="1" type="ORF">GUJ93_ZPchr0009g620</name>
</gene>
<accession>A0A8J5V347</accession>
<dbReference type="AlphaFoldDB" id="A0A8J5V347"/>
<reference evidence="1" key="2">
    <citation type="submission" date="2021-02" db="EMBL/GenBank/DDBJ databases">
        <authorList>
            <person name="Kimball J.A."/>
            <person name="Haas M.W."/>
            <person name="Macchietto M."/>
            <person name="Kono T."/>
            <person name="Duquette J."/>
            <person name="Shao M."/>
        </authorList>
    </citation>
    <scope>NUCLEOTIDE SEQUENCE</scope>
    <source>
        <tissue evidence="1">Fresh leaf tissue</tissue>
    </source>
</reference>
<sequence>MGSRRAARGSREKRRFFWRTRDAEAAMCQIYEPRLTEEEAERSGGIIALSFGDLSTSSAAAAGGGWSIDRRRPIARQIKGKFRFKKIFQEVLTTLLDVKPSIGRGGATPFQNPHSMVNGIDYHLIHLYTTTRGGGCQQVHVSRQIIAYKLKEKS</sequence>
<keyword evidence="2" id="KW-1185">Reference proteome</keyword>
<evidence type="ECO:0000313" key="1">
    <source>
        <dbReference type="EMBL" id="KAG8049680.1"/>
    </source>
</evidence>
<dbReference type="Proteomes" id="UP000729402">
    <property type="component" value="Unassembled WGS sequence"/>
</dbReference>
<name>A0A8J5V347_ZIZPA</name>
<reference evidence="1" key="1">
    <citation type="journal article" date="2021" name="bioRxiv">
        <title>Whole Genome Assembly and Annotation of Northern Wild Rice, Zizania palustris L., Supports a Whole Genome Duplication in the Zizania Genus.</title>
        <authorList>
            <person name="Haas M."/>
            <person name="Kono T."/>
            <person name="Macchietto M."/>
            <person name="Millas R."/>
            <person name="McGilp L."/>
            <person name="Shao M."/>
            <person name="Duquette J."/>
            <person name="Hirsch C.N."/>
            <person name="Kimball J."/>
        </authorList>
    </citation>
    <scope>NUCLEOTIDE SEQUENCE</scope>
    <source>
        <tissue evidence="1">Fresh leaf tissue</tissue>
    </source>
</reference>
<protein>
    <submittedName>
        <fullName evidence="1">Uncharacterized protein</fullName>
    </submittedName>
</protein>
<organism evidence="1 2">
    <name type="scientific">Zizania palustris</name>
    <name type="common">Northern wild rice</name>
    <dbReference type="NCBI Taxonomy" id="103762"/>
    <lineage>
        <taxon>Eukaryota</taxon>
        <taxon>Viridiplantae</taxon>
        <taxon>Streptophyta</taxon>
        <taxon>Embryophyta</taxon>
        <taxon>Tracheophyta</taxon>
        <taxon>Spermatophyta</taxon>
        <taxon>Magnoliopsida</taxon>
        <taxon>Liliopsida</taxon>
        <taxon>Poales</taxon>
        <taxon>Poaceae</taxon>
        <taxon>BOP clade</taxon>
        <taxon>Oryzoideae</taxon>
        <taxon>Oryzeae</taxon>
        <taxon>Zizaniinae</taxon>
        <taxon>Zizania</taxon>
    </lineage>
</organism>
<evidence type="ECO:0000313" key="2">
    <source>
        <dbReference type="Proteomes" id="UP000729402"/>
    </source>
</evidence>
<dbReference type="EMBL" id="JAAALK010000289">
    <property type="protein sequence ID" value="KAG8049680.1"/>
    <property type="molecule type" value="Genomic_DNA"/>
</dbReference>
<proteinExistence type="predicted"/>